<dbReference type="Proteomes" id="UP001054837">
    <property type="component" value="Unassembled WGS sequence"/>
</dbReference>
<name>A0AAV4NCU2_9ARAC</name>
<organism evidence="1 2">
    <name type="scientific">Caerostris darwini</name>
    <dbReference type="NCBI Taxonomy" id="1538125"/>
    <lineage>
        <taxon>Eukaryota</taxon>
        <taxon>Metazoa</taxon>
        <taxon>Ecdysozoa</taxon>
        <taxon>Arthropoda</taxon>
        <taxon>Chelicerata</taxon>
        <taxon>Arachnida</taxon>
        <taxon>Araneae</taxon>
        <taxon>Araneomorphae</taxon>
        <taxon>Entelegynae</taxon>
        <taxon>Araneoidea</taxon>
        <taxon>Araneidae</taxon>
        <taxon>Caerostris</taxon>
    </lineage>
</organism>
<gene>
    <name evidence="1" type="ORF">CDAR_287791</name>
</gene>
<protein>
    <submittedName>
        <fullName evidence="1">Uncharacterized protein</fullName>
    </submittedName>
</protein>
<dbReference type="EMBL" id="BPLQ01001530">
    <property type="protein sequence ID" value="GIX82585.1"/>
    <property type="molecule type" value="Genomic_DNA"/>
</dbReference>
<dbReference type="AlphaFoldDB" id="A0AAV4NCU2"/>
<proteinExistence type="predicted"/>
<evidence type="ECO:0000313" key="1">
    <source>
        <dbReference type="EMBL" id="GIX82585.1"/>
    </source>
</evidence>
<reference evidence="1 2" key="1">
    <citation type="submission" date="2021-06" db="EMBL/GenBank/DDBJ databases">
        <title>Caerostris darwini draft genome.</title>
        <authorList>
            <person name="Kono N."/>
            <person name="Arakawa K."/>
        </authorList>
    </citation>
    <scope>NUCLEOTIDE SEQUENCE [LARGE SCALE GENOMIC DNA]</scope>
</reference>
<comment type="caution">
    <text evidence="1">The sequence shown here is derived from an EMBL/GenBank/DDBJ whole genome shotgun (WGS) entry which is preliminary data.</text>
</comment>
<evidence type="ECO:0000313" key="2">
    <source>
        <dbReference type="Proteomes" id="UP001054837"/>
    </source>
</evidence>
<accession>A0AAV4NCU2</accession>
<sequence>MYYSDSHCRHLSLLKVSGDEQHSSDEKLLPEGDKLLSVCLAPIHNGRERDRVFLGHGAFGRYLIKYPRTQTPFAIKCLPLLLCVCCVILRKAAEVRNKC</sequence>
<keyword evidence="2" id="KW-1185">Reference proteome</keyword>